<dbReference type="InterPro" id="IPR003675">
    <property type="entry name" value="Rce1/LyrA-like_dom"/>
</dbReference>
<evidence type="ECO:0000313" key="5">
    <source>
        <dbReference type="Proteomes" id="UP000528555"/>
    </source>
</evidence>
<evidence type="ECO:0000256" key="1">
    <source>
        <dbReference type="SAM" id="Phobius"/>
    </source>
</evidence>
<accession>A0A850HMD5</accession>
<organism evidence="4 5">
    <name type="scientific">Dorea phocaeensis</name>
    <dbReference type="NCBI Taxonomy" id="2040291"/>
    <lineage>
        <taxon>Bacteria</taxon>
        <taxon>Bacillati</taxon>
        <taxon>Bacillota</taxon>
        <taxon>Clostridia</taxon>
        <taxon>Lachnospirales</taxon>
        <taxon>Lachnospiraceae</taxon>
        <taxon>Dorea</taxon>
    </lineage>
</organism>
<name>A0A850HMD5_9FIRM</name>
<dbReference type="GO" id="GO:0080120">
    <property type="term" value="P:CAAX-box protein maturation"/>
    <property type="evidence" value="ECO:0007669"/>
    <property type="project" value="UniProtKB-ARBA"/>
</dbReference>
<comment type="caution">
    <text evidence="4">The sequence shown here is derived from an EMBL/GenBank/DDBJ whole genome shotgun (WGS) entry which is preliminary data.</text>
</comment>
<dbReference type="EMBL" id="JAAITX010000006">
    <property type="protein sequence ID" value="NVH58902.1"/>
    <property type="molecule type" value="Genomic_DNA"/>
</dbReference>
<feature type="transmembrane region" description="Helical" evidence="1">
    <location>
        <begin position="20"/>
        <end position="44"/>
    </location>
</feature>
<evidence type="ECO:0000313" key="3">
    <source>
        <dbReference type="EMBL" id="NSK15129.1"/>
    </source>
</evidence>
<dbReference type="GO" id="GO:0008237">
    <property type="term" value="F:metallopeptidase activity"/>
    <property type="evidence" value="ECO:0007669"/>
    <property type="project" value="UniProtKB-KW"/>
</dbReference>
<reference evidence="4" key="2">
    <citation type="submission" date="2020-02" db="EMBL/GenBank/DDBJ databases">
        <authorList>
            <person name="Littmann E."/>
            <person name="Sorbara M."/>
        </authorList>
    </citation>
    <scope>NUCLEOTIDE SEQUENCE</scope>
    <source>
        <strain evidence="4">MSK.17.11</strain>
        <strain evidence="3">MSK.17.38</strain>
    </source>
</reference>
<feature type="domain" description="CAAX prenyl protease 2/Lysostaphin resistance protein A-like" evidence="2">
    <location>
        <begin position="141"/>
        <end position="225"/>
    </location>
</feature>
<dbReference type="Proteomes" id="UP000528555">
    <property type="component" value="Unassembled WGS sequence"/>
</dbReference>
<feature type="transmembrane region" description="Helical" evidence="1">
    <location>
        <begin position="92"/>
        <end position="117"/>
    </location>
</feature>
<dbReference type="AlphaFoldDB" id="A0A850HMD5"/>
<keyword evidence="4" id="KW-0378">Hydrolase</keyword>
<feature type="transmembrane region" description="Helical" evidence="1">
    <location>
        <begin position="264"/>
        <end position="286"/>
    </location>
</feature>
<feature type="transmembrane region" description="Helical" evidence="1">
    <location>
        <begin position="169"/>
        <end position="185"/>
    </location>
</feature>
<dbReference type="InterPro" id="IPR052710">
    <property type="entry name" value="CAAX_protease"/>
</dbReference>
<evidence type="ECO:0000259" key="2">
    <source>
        <dbReference type="Pfam" id="PF02517"/>
    </source>
</evidence>
<keyword evidence="1" id="KW-0812">Transmembrane</keyword>
<sequence length="332" mass="36755">MLMEKQIIRNTKSHFSQLGLMFFLGTLIIVSVQTGVSVMVSMLFPDILGNADLSLIVGTGSMYLIGMPLLVLLVRMVPAVPIPRKSMKVPQLLSAFCISYALMYFSNLIGQFMTTFIGFLKGDSVANPIQDIVTELHLGTAILFTVICAPIIEEFIFRKLIIDRTSVKYGELSGILLSAFFFALFHGNLNQFVYAFTLGLLFGFVYAKTGMLRYSVLLHMGINFMGSVPGLLMLRSDVFQAIEQSASDSAALIDIIVTHPFQMILIGIYMALVMGLVIGGIVLFILSFKKFRCRPGIIALPKDKLLLAMLFNVGTILYIGFWAIQIILQLFA</sequence>
<feature type="transmembrane region" description="Helical" evidence="1">
    <location>
        <begin position="214"/>
        <end position="234"/>
    </location>
</feature>
<feature type="transmembrane region" description="Helical" evidence="1">
    <location>
        <begin position="306"/>
        <end position="328"/>
    </location>
</feature>
<feature type="transmembrane region" description="Helical" evidence="1">
    <location>
        <begin position="191"/>
        <end position="207"/>
    </location>
</feature>
<dbReference type="PANTHER" id="PTHR36435">
    <property type="entry name" value="SLR1288 PROTEIN"/>
    <property type="match status" value="1"/>
</dbReference>
<keyword evidence="4" id="KW-0645">Protease</keyword>
<evidence type="ECO:0000313" key="4">
    <source>
        <dbReference type="EMBL" id="NVH58902.1"/>
    </source>
</evidence>
<feature type="transmembrane region" description="Helical" evidence="1">
    <location>
        <begin position="56"/>
        <end position="80"/>
    </location>
</feature>
<dbReference type="GO" id="GO:0004175">
    <property type="term" value="F:endopeptidase activity"/>
    <property type="evidence" value="ECO:0007669"/>
    <property type="project" value="UniProtKB-ARBA"/>
</dbReference>
<proteinExistence type="predicted"/>
<keyword evidence="1" id="KW-0472">Membrane</keyword>
<keyword evidence="5" id="KW-1185">Reference proteome</keyword>
<feature type="transmembrane region" description="Helical" evidence="1">
    <location>
        <begin position="137"/>
        <end position="157"/>
    </location>
</feature>
<dbReference type="EMBL" id="JAAIUO010000006">
    <property type="protein sequence ID" value="NSK15129.1"/>
    <property type="molecule type" value="Genomic_DNA"/>
</dbReference>
<dbReference type="Pfam" id="PF02517">
    <property type="entry name" value="Rce1-like"/>
    <property type="match status" value="1"/>
</dbReference>
<keyword evidence="1" id="KW-1133">Transmembrane helix</keyword>
<evidence type="ECO:0000313" key="6">
    <source>
        <dbReference type="Proteomes" id="UP000701680"/>
    </source>
</evidence>
<protein>
    <submittedName>
        <fullName evidence="4">CPBP family intramembrane metalloprotease</fullName>
    </submittedName>
</protein>
<dbReference type="Proteomes" id="UP000701680">
    <property type="component" value="Unassembled WGS sequence"/>
</dbReference>
<dbReference type="PANTHER" id="PTHR36435:SF1">
    <property type="entry name" value="CAAX AMINO TERMINAL PROTEASE FAMILY PROTEIN"/>
    <property type="match status" value="1"/>
</dbReference>
<keyword evidence="4" id="KW-0482">Metalloprotease</keyword>
<dbReference type="GO" id="GO:0006508">
    <property type="term" value="P:proteolysis"/>
    <property type="evidence" value="ECO:0007669"/>
    <property type="project" value="UniProtKB-KW"/>
</dbReference>
<reference evidence="5 6" key="1">
    <citation type="journal article" date="2020" name="Cell Host Microbe">
        <title>Functional and Genomic Variation between Human-Derived Isolates of Lachnospiraceae Reveals Inter- and Intra-Species Diversity.</title>
        <authorList>
            <person name="Sorbara M.T."/>
            <person name="Littmann E.R."/>
            <person name="Fontana E."/>
            <person name="Moody T.U."/>
            <person name="Kohout C.E."/>
            <person name="Gjonbalaj M."/>
            <person name="Eaton V."/>
            <person name="Seok R."/>
            <person name="Leiner I.M."/>
            <person name="Pamer E.G."/>
        </authorList>
    </citation>
    <scope>NUCLEOTIDE SEQUENCE [LARGE SCALE GENOMIC DNA]</scope>
    <source>
        <strain evidence="4 5">MSK.17.11</strain>
        <strain evidence="3 6">MSK.17.38</strain>
    </source>
</reference>
<gene>
    <name evidence="4" type="ORF">G5A66_09645</name>
    <name evidence="3" type="ORF">G5A75_09670</name>
</gene>